<evidence type="ECO:0000259" key="11">
    <source>
        <dbReference type="PROSITE" id="PS50011"/>
    </source>
</evidence>
<dbReference type="CDD" id="cd14014">
    <property type="entry name" value="STKc_PknB_like"/>
    <property type="match status" value="1"/>
</dbReference>
<evidence type="ECO:0000256" key="9">
    <source>
        <dbReference type="SAM" id="MobiDB-lite"/>
    </source>
</evidence>
<dbReference type="EMBL" id="BAAABM010000007">
    <property type="protein sequence ID" value="GAA0324775.1"/>
    <property type="molecule type" value="Genomic_DNA"/>
</dbReference>
<evidence type="ECO:0000256" key="7">
    <source>
        <dbReference type="ARBA" id="ARBA00047899"/>
    </source>
</evidence>
<dbReference type="SMART" id="SM00740">
    <property type="entry name" value="PASTA"/>
    <property type="match status" value="4"/>
</dbReference>
<protein>
    <recommendedName>
        <fullName evidence="1">non-specific serine/threonine protein kinase</fullName>
        <ecNumber evidence="1">2.7.11.1</ecNumber>
    </recommendedName>
</protein>
<dbReference type="NCBIfam" id="NF033483">
    <property type="entry name" value="PknB_PASTA_kin"/>
    <property type="match status" value="1"/>
</dbReference>
<evidence type="ECO:0000256" key="3">
    <source>
        <dbReference type="ARBA" id="ARBA00022679"/>
    </source>
</evidence>
<keyword evidence="10" id="KW-0812">Transmembrane</keyword>
<evidence type="ECO:0000256" key="8">
    <source>
        <dbReference type="ARBA" id="ARBA00048679"/>
    </source>
</evidence>
<dbReference type="PANTHER" id="PTHR43289:SF34">
    <property type="entry name" value="SERINE_THREONINE-PROTEIN KINASE YBDM-RELATED"/>
    <property type="match status" value="1"/>
</dbReference>
<dbReference type="Gene3D" id="3.30.10.20">
    <property type="match status" value="4"/>
</dbReference>
<name>A0ABN0W4F1_9ACTN</name>
<comment type="catalytic activity">
    <reaction evidence="7">
        <text>L-threonyl-[protein] + ATP = O-phospho-L-threonyl-[protein] + ADP + H(+)</text>
        <dbReference type="Rhea" id="RHEA:46608"/>
        <dbReference type="Rhea" id="RHEA-COMP:11060"/>
        <dbReference type="Rhea" id="RHEA-COMP:11605"/>
        <dbReference type="ChEBI" id="CHEBI:15378"/>
        <dbReference type="ChEBI" id="CHEBI:30013"/>
        <dbReference type="ChEBI" id="CHEBI:30616"/>
        <dbReference type="ChEBI" id="CHEBI:61977"/>
        <dbReference type="ChEBI" id="CHEBI:456216"/>
        <dbReference type="EC" id="2.7.11.1"/>
    </reaction>
</comment>
<accession>A0ABN0W4F1</accession>
<dbReference type="PROSITE" id="PS51178">
    <property type="entry name" value="PASTA"/>
    <property type="match status" value="4"/>
</dbReference>
<keyword evidence="2" id="KW-0723">Serine/threonine-protein kinase</keyword>
<organism evidence="13 14">
    <name type="scientific">Actinoallomurus spadix</name>
    <dbReference type="NCBI Taxonomy" id="79912"/>
    <lineage>
        <taxon>Bacteria</taxon>
        <taxon>Bacillati</taxon>
        <taxon>Actinomycetota</taxon>
        <taxon>Actinomycetes</taxon>
        <taxon>Streptosporangiales</taxon>
        <taxon>Thermomonosporaceae</taxon>
        <taxon>Actinoallomurus</taxon>
    </lineage>
</organism>
<proteinExistence type="predicted"/>
<keyword evidence="4" id="KW-0547">Nucleotide-binding</keyword>
<dbReference type="Pfam" id="PF03793">
    <property type="entry name" value="PASTA"/>
    <property type="match status" value="4"/>
</dbReference>
<evidence type="ECO:0000256" key="6">
    <source>
        <dbReference type="ARBA" id="ARBA00022840"/>
    </source>
</evidence>
<dbReference type="Gene3D" id="1.10.510.10">
    <property type="entry name" value="Transferase(Phosphotransferase) domain 1"/>
    <property type="match status" value="1"/>
</dbReference>
<dbReference type="Proteomes" id="UP001501822">
    <property type="component" value="Unassembled WGS sequence"/>
</dbReference>
<evidence type="ECO:0000313" key="13">
    <source>
        <dbReference type="EMBL" id="GAA0324775.1"/>
    </source>
</evidence>
<dbReference type="InterPro" id="IPR005543">
    <property type="entry name" value="PASTA_dom"/>
</dbReference>
<feature type="domain" description="PASTA" evidence="12">
    <location>
        <begin position="527"/>
        <end position="591"/>
    </location>
</feature>
<dbReference type="RefSeq" id="WP_252799898.1">
    <property type="nucleotide sequence ID" value="NZ_BAAABM010000007.1"/>
</dbReference>
<keyword evidence="14" id="KW-1185">Reference proteome</keyword>
<evidence type="ECO:0000259" key="12">
    <source>
        <dbReference type="PROSITE" id="PS51178"/>
    </source>
</evidence>
<dbReference type="CDD" id="cd06577">
    <property type="entry name" value="PASTA_pknB"/>
    <property type="match status" value="4"/>
</dbReference>
<evidence type="ECO:0000256" key="4">
    <source>
        <dbReference type="ARBA" id="ARBA00022741"/>
    </source>
</evidence>
<feature type="transmembrane region" description="Helical" evidence="10">
    <location>
        <begin position="368"/>
        <end position="388"/>
    </location>
</feature>
<dbReference type="PROSITE" id="PS00108">
    <property type="entry name" value="PROTEIN_KINASE_ST"/>
    <property type="match status" value="1"/>
</dbReference>
<evidence type="ECO:0000313" key="14">
    <source>
        <dbReference type="Proteomes" id="UP001501822"/>
    </source>
</evidence>
<feature type="region of interest" description="Disordered" evidence="9">
    <location>
        <begin position="652"/>
        <end position="679"/>
    </location>
</feature>
<sequence length="679" mass="71446">MDTTVADPLVGQVLDGRYLVRSRVARGGMATVYAGHDTKLDRTVALKVMHANLAMDEDFVRRFIGEAKSAAALSHPNVVAVYDQGTDKGYVFLAMEYVPGRTLRDLLTERGRLGPREALQVMQPVLSALGAAHRAGMVHRDVKPENVLLTADGQVKVADFGLARAETATKQTKTGMIIGTVGYLAPEQVISGDADARTDVYAAGIMLFELLTGRQPYDGGTPLAVAYKHVNETVPLPSSVVPGLPPQIDALVASATNRDPARRPSDADHFHAAAGEVYRQLPPEVDAALAGVAAAPPPPPSPTPPALPAPAVGATVADGSTQMLGPQPGGYAPPHAGTQMLGPHTMTVHHEPPPPPTMRDRLLRPPGVYGVIAGVLAVVLLLGGIVWFQTVGNKETVPKLTGLTEEQARVTAEQAGLKVKVGSSRFDPKVPKDKVAEVQPQAGTKVDKGTLLTLILSKGKQPVEIPDVKGKPLAQAKQALQQAGLTPGDVVPQASVSVPNGSVIKTRPAAGEKQSPDDPVTLVVSNGIQMPKVVGLKRDAAAQKLSRLKLSVQWQEQDLADGQQPNTVINQDPPVGQQLTPGQVVKITVTKAQKDCAPLDFACMWRQMHDHGKKDDPGNGQQAPVPGVLGQPIAQAAQTLMQAGFQVQVAGGQAGDPVTGQDPPPNTPLPKGQVVKIWH</sequence>
<evidence type="ECO:0000256" key="2">
    <source>
        <dbReference type="ARBA" id="ARBA00022527"/>
    </source>
</evidence>
<evidence type="ECO:0000256" key="10">
    <source>
        <dbReference type="SAM" id="Phobius"/>
    </source>
</evidence>
<feature type="domain" description="Protein kinase" evidence="11">
    <location>
        <begin position="18"/>
        <end position="274"/>
    </location>
</feature>
<comment type="catalytic activity">
    <reaction evidence="8">
        <text>L-seryl-[protein] + ATP = O-phospho-L-seryl-[protein] + ADP + H(+)</text>
        <dbReference type="Rhea" id="RHEA:17989"/>
        <dbReference type="Rhea" id="RHEA-COMP:9863"/>
        <dbReference type="Rhea" id="RHEA-COMP:11604"/>
        <dbReference type="ChEBI" id="CHEBI:15378"/>
        <dbReference type="ChEBI" id="CHEBI:29999"/>
        <dbReference type="ChEBI" id="CHEBI:30616"/>
        <dbReference type="ChEBI" id="CHEBI:83421"/>
        <dbReference type="ChEBI" id="CHEBI:456216"/>
        <dbReference type="EC" id="2.7.11.1"/>
    </reaction>
</comment>
<dbReference type="SUPFAM" id="SSF54184">
    <property type="entry name" value="Penicillin-binding protein 2x (pbp-2x), c-terminal domain"/>
    <property type="match status" value="1"/>
</dbReference>
<gene>
    <name evidence="13" type="primary">pknB_1</name>
    <name evidence="13" type="ORF">GCM10010151_13360</name>
</gene>
<feature type="domain" description="PASTA" evidence="12">
    <location>
        <begin position="459"/>
        <end position="526"/>
    </location>
</feature>
<keyword evidence="6" id="KW-0067">ATP-binding</keyword>
<reference evidence="13 14" key="1">
    <citation type="journal article" date="2019" name="Int. J. Syst. Evol. Microbiol.">
        <title>The Global Catalogue of Microorganisms (GCM) 10K type strain sequencing project: providing services to taxonomists for standard genome sequencing and annotation.</title>
        <authorList>
            <consortium name="The Broad Institute Genomics Platform"/>
            <consortium name="The Broad Institute Genome Sequencing Center for Infectious Disease"/>
            <person name="Wu L."/>
            <person name="Ma J."/>
        </authorList>
    </citation>
    <scope>NUCLEOTIDE SEQUENCE [LARGE SCALE GENOMIC DNA]</scope>
    <source>
        <strain evidence="13 14">JCM 3146</strain>
    </source>
</reference>
<dbReference type="InterPro" id="IPR000719">
    <property type="entry name" value="Prot_kinase_dom"/>
</dbReference>
<dbReference type="SUPFAM" id="SSF56112">
    <property type="entry name" value="Protein kinase-like (PK-like)"/>
    <property type="match status" value="1"/>
</dbReference>
<dbReference type="EC" id="2.7.11.1" evidence="1"/>
<dbReference type="SMART" id="SM00220">
    <property type="entry name" value="S_TKc"/>
    <property type="match status" value="1"/>
</dbReference>
<feature type="domain" description="PASTA" evidence="12">
    <location>
        <begin position="393"/>
        <end position="458"/>
    </location>
</feature>
<dbReference type="Pfam" id="PF00069">
    <property type="entry name" value="Pkinase"/>
    <property type="match status" value="1"/>
</dbReference>
<keyword evidence="3" id="KW-0808">Transferase</keyword>
<dbReference type="GO" id="GO:0016301">
    <property type="term" value="F:kinase activity"/>
    <property type="evidence" value="ECO:0007669"/>
    <property type="project" value="UniProtKB-KW"/>
</dbReference>
<feature type="domain" description="PASTA" evidence="12">
    <location>
        <begin position="619"/>
        <end position="679"/>
    </location>
</feature>
<dbReference type="InterPro" id="IPR011009">
    <property type="entry name" value="Kinase-like_dom_sf"/>
</dbReference>
<keyword evidence="10" id="KW-1133">Transmembrane helix</keyword>
<dbReference type="PROSITE" id="PS50011">
    <property type="entry name" value="PROTEIN_KINASE_DOM"/>
    <property type="match status" value="1"/>
</dbReference>
<dbReference type="PANTHER" id="PTHR43289">
    <property type="entry name" value="MITOGEN-ACTIVATED PROTEIN KINASE KINASE KINASE 20-RELATED"/>
    <property type="match status" value="1"/>
</dbReference>
<keyword evidence="10" id="KW-0472">Membrane</keyword>
<evidence type="ECO:0000256" key="1">
    <source>
        <dbReference type="ARBA" id="ARBA00012513"/>
    </source>
</evidence>
<evidence type="ECO:0000256" key="5">
    <source>
        <dbReference type="ARBA" id="ARBA00022777"/>
    </source>
</evidence>
<comment type="caution">
    <text evidence="13">The sequence shown here is derived from an EMBL/GenBank/DDBJ whole genome shotgun (WGS) entry which is preliminary data.</text>
</comment>
<dbReference type="InterPro" id="IPR008271">
    <property type="entry name" value="Ser/Thr_kinase_AS"/>
</dbReference>
<dbReference type="Gene3D" id="3.30.200.20">
    <property type="entry name" value="Phosphorylase Kinase, domain 1"/>
    <property type="match status" value="1"/>
</dbReference>
<keyword evidence="5 13" id="KW-0418">Kinase</keyword>